<dbReference type="GO" id="GO:0030170">
    <property type="term" value="F:pyridoxal phosphate binding"/>
    <property type="evidence" value="ECO:0007669"/>
    <property type="project" value="InterPro"/>
</dbReference>
<sequence length="505" mass="56971">METAYPPLNELFVFLNTTITQISIFYSHIPGSGILLKYIKNSHQNDPFRTILELLLVFFAIIYLFTKKYRTDNLIELTPQEVEELVDEWQPEPLVPQLSDEENEFDKIPVINGPQGPRVKLVNGKPLLNISSFDFLGLLSHDSIKEKAIKTLREYGVGSCGPPGFYGTVDVHTEIERKISDFLGTEDTIIYSQGFSTINSAIPSFCKRGDIIVADEGCNFSIQKGLQISRSIIKWYKHNNMEDLERVLRKIKDEDIETGRRLTRRFIVSEGLFENYGDITPLPNLIELKKKFKYRLILDESLSFGTLGKRGAGLTDYFDIDPNQVDMIVGSMCYSIASSGGFCSGSFEITEHQRISGPAYCYSASLPAMLTVAATESLKLLKQNPLLLSTLKFNTLLFKQLLHNIKYLLLNGSADSPVIHLRIDEGIVRVGDIEDKEKCLQDIVDEAMNNGVLLTRAKYNRTQELFSIEPSIRICISASFNKKEIEKTASVIKSAATKVLKNRVH</sequence>
<protein>
    <recommendedName>
        <fullName evidence="5">serine C-palmitoyltransferase</fullName>
        <ecNumber evidence="5">2.3.1.50</ecNumber>
    </recommendedName>
</protein>
<comment type="caution">
    <text evidence="12">The sequence shown here is derived from an EMBL/GenBank/DDBJ whole genome shotgun (WGS) entry which is preliminary data.</text>
</comment>
<dbReference type="Gene3D" id="3.40.640.10">
    <property type="entry name" value="Type I PLP-dependent aspartate aminotransferase-like (Major domain)"/>
    <property type="match status" value="1"/>
</dbReference>
<evidence type="ECO:0000256" key="7">
    <source>
        <dbReference type="ARBA" id="ARBA00022898"/>
    </source>
</evidence>
<evidence type="ECO:0000256" key="3">
    <source>
        <dbReference type="ARBA" id="ARBA00004991"/>
    </source>
</evidence>
<evidence type="ECO:0000256" key="2">
    <source>
        <dbReference type="ARBA" id="ARBA00004760"/>
    </source>
</evidence>
<keyword evidence="13" id="KW-1185">Reference proteome</keyword>
<dbReference type="AlphaFoldDB" id="A0A2H5UC13"/>
<dbReference type="GO" id="GO:0046513">
    <property type="term" value="P:ceramide biosynthetic process"/>
    <property type="evidence" value="ECO:0007669"/>
    <property type="project" value="TreeGrafter"/>
</dbReference>
<evidence type="ECO:0000256" key="9">
    <source>
        <dbReference type="ARBA" id="ARBA00023098"/>
    </source>
</evidence>
<keyword evidence="9" id="KW-0443">Lipid metabolism</keyword>
<comment type="cofactor">
    <cofactor evidence="1">
        <name>pyridoxal 5'-phosphate</name>
        <dbReference type="ChEBI" id="CHEBI:597326"/>
    </cofactor>
</comment>
<proteinExistence type="inferred from homology"/>
<evidence type="ECO:0000256" key="8">
    <source>
        <dbReference type="ARBA" id="ARBA00022919"/>
    </source>
</evidence>
<dbReference type="GO" id="GO:0005783">
    <property type="term" value="C:endoplasmic reticulum"/>
    <property type="evidence" value="ECO:0007669"/>
    <property type="project" value="TreeGrafter"/>
</dbReference>
<dbReference type="InterPro" id="IPR015422">
    <property type="entry name" value="PyrdxlP-dep_Trfase_small"/>
</dbReference>
<keyword evidence="6" id="KW-0808">Transferase</keyword>
<comment type="pathway">
    <text evidence="2">Lipid metabolism; sphingolipid metabolism.</text>
</comment>
<dbReference type="SUPFAM" id="SSF53383">
    <property type="entry name" value="PLP-dependent transferases"/>
    <property type="match status" value="1"/>
</dbReference>
<dbReference type="Pfam" id="PF00155">
    <property type="entry name" value="Aminotran_1_2"/>
    <property type="match status" value="1"/>
</dbReference>
<dbReference type="PANTHER" id="PTHR13693">
    <property type="entry name" value="CLASS II AMINOTRANSFERASE/8-AMINO-7-OXONONANOATE SYNTHASE"/>
    <property type="match status" value="1"/>
</dbReference>
<dbReference type="InterPro" id="IPR050087">
    <property type="entry name" value="AON_synthase_class-II"/>
</dbReference>
<comment type="similarity">
    <text evidence="4">Belongs to the class-II pyridoxal-phosphate-dependent aminotransferase family.</text>
</comment>
<dbReference type="GO" id="GO:0004758">
    <property type="term" value="F:serine C-palmitoyltransferase activity"/>
    <property type="evidence" value="ECO:0007669"/>
    <property type="project" value="TreeGrafter"/>
</dbReference>
<dbReference type="EMBL" id="AUPC02000310">
    <property type="protein sequence ID" value="POG62187.1"/>
    <property type="molecule type" value="Genomic_DNA"/>
</dbReference>
<reference evidence="12 13" key="1">
    <citation type="journal article" date="2013" name="Proc. Natl. Acad. Sci. U.S.A.">
        <title>Genome of an arbuscular mycorrhizal fungus provides insight into the oldest plant symbiosis.</title>
        <authorList>
            <person name="Tisserant E."/>
            <person name="Malbreil M."/>
            <person name="Kuo A."/>
            <person name="Kohler A."/>
            <person name="Symeonidi A."/>
            <person name="Balestrini R."/>
            <person name="Charron P."/>
            <person name="Duensing N."/>
            <person name="Frei Dit Frey N."/>
            <person name="Gianinazzi-Pearson V."/>
            <person name="Gilbert L.B."/>
            <person name="Handa Y."/>
            <person name="Herr J.R."/>
            <person name="Hijri M."/>
            <person name="Koul R."/>
            <person name="Kawaguchi M."/>
            <person name="Krajinski F."/>
            <person name="Lammers P.J."/>
            <person name="Masclaux F.G."/>
            <person name="Murat C."/>
            <person name="Morin E."/>
            <person name="Ndikumana S."/>
            <person name="Pagni M."/>
            <person name="Petitpierre D."/>
            <person name="Requena N."/>
            <person name="Rosikiewicz P."/>
            <person name="Riley R."/>
            <person name="Saito K."/>
            <person name="San Clemente H."/>
            <person name="Shapiro H."/>
            <person name="van Tuinen D."/>
            <person name="Becard G."/>
            <person name="Bonfante P."/>
            <person name="Paszkowski U."/>
            <person name="Shachar-Hill Y.Y."/>
            <person name="Tuskan G.A."/>
            <person name="Young P.W."/>
            <person name="Sanders I.R."/>
            <person name="Henrissat B."/>
            <person name="Rensing S.A."/>
            <person name="Grigoriev I.V."/>
            <person name="Corradi N."/>
            <person name="Roux C."/>
            <person name="Martin F."/>
        </authorList>
    </citation>
    <scope>NUCLEOTIDE SEQUENCE [LARGE SCALE GENOMIC DNA]</scope>
    <source>
        <strain evidence="12 13">DAOM 197198</strain>
    </source>
</reference>
<accession>A0A2H5UC13</accession>
<evidence type="ECO:0000313" key="13">
    <source>
        <dbReference type="Proteomes" id="UP000018888"/>
    </source>
</evidence>
<dbReference type="Gene3D" id="3.90.1150.10">
    <property type="entry name" value="Aspartate Aminotransferase, domain 1"/>
    <property type="match status" value="1"/>
</dbReference>
<dbReference type="Proteomes" id="UP000018888">
    <property type="component" value="Unassembled WGS sequence"/>
</dbReference>
<comment type="pathway">
    <text evidence="3">Sphingolipid metabolism.</text>
</comment>
<evidence type="ECO:0000256" key="6">
    <source>
        <dbReference type="ARBA" id="ARBA00022679"/>
    </source>
</evidence>
<dbReference type="VEuPathDB" id="FungiDB:RhiirFUN_024199"/>
<feature type="domain" description="Aminotransferase class I/classII large" evidence="11">
    <location>
        <begin position="129"/>
        <end position="492"/>
    </location>
</feature>
<dbReference type="InterPro" id="IPR015424">
    <property type="entry name" value="PyrdxlP-dep_Trfase"/>
</dbReference>
<dbReference type="PANTHER" id="PTHR13693:SF2">
    <property type="entry name" value="SERINE PALMITOYLTRANSFERASE 1"/>
    <property type="match status" value="1"/>
</dbReference>
<name>A0A2H5UC13_RHIID</name>
<gene>
    <name evidence="12" type="ORF">GLOIN_2v1811843</name>
</gene>
<evidence type="ECO:0000256" key="10">
    <source>
        <dbReference type="ARBA" id="ARBA00023315"/>
    </source>
</evidence>
<dbReference type="STRING" id="747089.A0A2H5UC13"/>
<dbReference type="GO" id="GO:0016020">
    <property type="term" value="C:membrane"/>
    <property type="evidence" value="ECO:0007669"/>
    <property type="project" value="GOC"/>
</dbReference>
<evidence type="ECO:0000313" key="12">
    <source>
        <dbReference type="EMBL" id="POG62187.1"/>
    </source>
</evidence>
<evidence type="ECO:0000256" key="1">
    <source>
        <dbReference type="ARBA" id="ARBA00001933"/>
    </source>
</evidence>
<dbReference type="GO" id="GO:0046512">
    <property type="term" value="P:sphingosine biosynthetic process"/>
    <property type="evidence" value="ECO:0007669"/>
    <property type="project" value="TreeGrafter"/>
</dbReference>
<reference evidence="12 13" key="2">
    <citation type="journal article" date="2018" name="New Phytol.">
        <title>High intraspecific genome diversity in the model arbuscular mycorrhizal symbiont Rhizophagus irregularis.</title>
        <authorList>
            <person name="Chen E.C.H."/>
            <person name="Morin E."/>
            <person name="Beaudet D."/>
            <person name="Noel J."/>
            <person name="Yildirir G."/>
            <person name="Ndikumana S."/>
            <person name="Charron P."/>
            <person name="St-Onge C."/>
            <person name="Giorgi J."/>
            <person name="Kruger M."/>
            <person name="Marton T."/>
            <person name="Ropars J."/>
            <person name="Grigoriev I.V."/>
            <person name="Hainaut M."/>
            <person name="Henrissat B."/>
            <person name="Roux C."/>
            <person name="Martin F."/>
            <person name="Corradi N."/>
        </authorList>
    </citation>
    <scope>NUCLEOTIDE SEQUENCE [LARGE SCALE GENOMIC DNA]</scope>
    <source>
        <strain evidence="12 13">DAOM 197198</strain>
    </source>
</reference>
<evidence type="ECO:0000259" key="11">
    <source>
        <dbReference type="Pfam" id="PF00155"/>
    </source>
</evidence>
<keyword evidence="10" id="KW-0012">Acyltransferase</keyword>
<dbReference type="InterPro" id="IPR004839">
    <property type="entry name" value="Aminotransferase_I/II_large"/>
</dbReference>
<evidence type="ECO:0000256" key="4">
    <source>
        <dbReference type="ARBA" id="ARBA00008392"/>
    </source>
</evidence>
<dbReference type="InterPro" id="IPR015421">
    <property type="entry name" value="PyrdxlP-dep_Trfase_major"/>
</dbReference>
<evidence type="ECO:0000256" key="5">
    <source>
        <dbReference type="ARBA" id="ARBA00013220"/>
    </source>
</evidence>
<keyword evidence="8" id="KW-0746">Sphingolipid metabolism</keyword>
<keyword evidence="7" id="KW-0663">Pyridoxal phosphate</keyword>
<dbReference type="EC" id="2.3.1.50" evidence="5"/>
<organism evidence="12 13">
    <name type="scientific">Rhizophagus irregularis (strain DAOM 181602 / DAOM 197198 / MUCL 43194)</name>
    <name type="common">Arbuscular mycorrhizal fungus</name>
    <name type="synonym">Glomus intraradices</name>
    <dbReference type="NCBI Taxonomy" id="747089"/>
    <lineage>
        <taxon>Eukaryota</taxon>
        <taxon>Fungi</taxon>
        <taxon>Fungi incertae sedis</taxon>
        <taxon>Mucoromycota</taxon>
        <taxon>Glomeromycotina</taxon>
        <taxon>Glomeromycetes</taxon>
        <taxon>Glomerales</taxon>
        <taxon>Glomeraceae</taxon>
        <taxon>Rhizophagus</taxon>
    </lineage>
</organism>